<dbReference type="Gene3D" id="1.10.472.80">
    <property type="entry name" value="Ypt/Rab-GAP domain of gyp1p, domain 3"/>
    <property type="match status" value="1"/>
</dbReference>
<dbReference type="AlphaFoldDB" id="A0A4Z0ZCV2"/>
<organism evidence="5 6">
    <name type="scientific">Xylaria hypoxylon</name>
    <dbReference type="NCBI Taxonomy" id="37992"/>
    <lineage>
        <taxon>Eukaryota</taxon>
        <taxon>Fungi</taxon>
        <taxon>Dikarya</taxon>
        <taxon>Ascomycota</taxon>
        <taxon>Pezizomycotina</taxon>
        <taxon>Sordariomycetes</taxon>
        <taxon>Xylariomycetidae</taxon>
        <taxon>Xylariales</taxon>
        <taxon>Xylariaceae</taxon>
        <taxon>Xylaria</taxon>
    </lineage>
</organism>
<feature type="compositionally biased region" description="Basic and acidic residues" evidence="2">
    <location>
        <begin position="1"/>
        <end position="12"/>
    </location>
</feature>
<sequence>MAATKEPQHAEETQADAEPHVPAANLRKPASWMRWLFIGPSTEPGVPWRHLPRHRDEEQVKLDVDRSFVYYPNDNSQAQLEEKKAELSDLITQVLRQQPYLCYFQGYHDICQVLLLVLPAALRAIAVSRLSVLRIRDFMLPTLAPAIVQLRLIPDLLQVVNPELCEHLSRNEPYFALSDTLTMFAHNVQRYSDIARLFDALIAREQVFSIYIFTQIVLQRRDELLEHEEPDMLHFALSKLPPDLDLDAVITEAALLFDRHPPESLRSWRRISRASVLKTARDTKVLSRQSLQDGQAFFEKQVRELQWAERQQKMVQMAWANRTVLFTILVGVGAIYLRKTSAWAGLLAWAVRLGRS</sequence>
<dbReference type="InterPro" id="IPR045913">
    <property type="entry name" value="TBC20/Gyp8-like"/>
</dbReference>
<proteinExistence type="predicted"/>
<evidence type="ECO:0000313" key="5">
    <source>
        <dbReference type="EMBL" id="TGJ87426.1"/>
    </source>
</evidence>
<feature type="domain" description="Rab-GAP TBC" evidence="4">
    <location>
        <begin position="38"/>
        <end position="205"/>
    </location>
</feature>
<dbReference type="OrthoDB" id="206700at2759"/>
<dbReference type="GO" id="GO:0006888">
    <property type="term" value="P:endoplasmic reticulum to Golgi vesicle-mediated transport"/>
    <property type="evidence" value="ECO:0007669"/>
    <property type="project" value="TreeGrafter"/>
</dbReference>
<evidence type="ECO:0000259" key="4">
    <source>
        <dbReference type="PROSITE" id="PS50086"/>
    </source>
</evidence>
<dbReference type="InterPro" id="IPR000195">
    <property type="entry name" value="Rab-GAP-TBC_dom"/>
</dbReference>
<dbReference type="EMBL" id="SKBN01000014">
    <property type="protein sequence ID" value="TGJ87426.1"/>
    <property type="molecule type" value="Genomic_DNA"/>
</dbReference>
<dbReference type="STRING" id="37992.A0A4Z0ZCV2"/>
<evidence type="ECO:0000313" key="6">
    <source>
        <dbReference type="Proteomes" id="UP000297716"/>
    </source>
</evidence>
<dbReference type="Gene3D" id="1.10.8.1310">
    <property type="match status" value="1"/>
</dbReference>
<dbReference type="GO" id="GO:0005789">
    <property type="term" value="C:endoplasmic reticulum membrane"/>
    <property type="evidence" value="ECO:0007669"/>
    <property type="project" value="TreeGrafter"/>
</dbReference>
<accession>A0A4Z0ZCV2</accession>
<evidence type="ECO:0000256" key="3">
    <source>
        <dbReference type="SAM" id="Phobius"/>
    </source>
</evidence>
<dbReference type="PROSITE" id="PS50086">
    <property type="entry name" value="TBC_RABGAP"/>
    <property type="match status" value="1"/>
</dbReference>
<keyword evidence="3" id="KW-0472">Membrane</keyword>
<dbReference type="InterPro" id="IPR035969">
    <property type="entry name" value="Rab-GAP_TBC_sf"/>
</dbReference>
<reference evidence="5 6" key="1">
    <citation type="submission" date="2019-03" db="EMBL/GenBank/DDBJ databases">
        <title>Draft genome sequence of Xylaria hypoxylon DSM 108379, a ubiquitous saprotrophic-parasitic fungi on hardwood.</title>
        <authorList>
            <person name="Buettner E."/>
            <person name="Leonhardt S."/>
            <person name="Gebauer A.M."/>
            <person name="Liers C."/>
            <person name="Hofrichter M."/>
            <person name="Kellner H."/>
        </authorList>
    </citation>
    <scope>NUCLEOTIDE SEQUENCE [LARGE SCALE GENOMIC DNA]</scope>
    <source>
        <strain evidence="5 6">DSM 108379</strain>
    </source>
</reference>
<evidence type="ECO:0000256" key="1">
    <source>
        <dbReference type="ARBA" id="ARBA00022468"/>
    </source>
</evidence>
<keyword evidence="1" id="KW-0343">GTPase activation</keyword>
<feature type="region of interest" description="Disordered" evidence="2">
    <location>
        <begin position="1"/>
        <end position="23"/>
    </location>
</feature>
<evidence type="ECO:0000256" key="2">
    <source>
        <dbReference type="SAM" id="MobiDB-lite"/>
    </source>
</evidence>
<dbReference type="GO" id="GO:0005096">
    <property type="term" value="F:GTPase activator activity"/>
    <property type="evidence" value="ECO:0007669"/>
    <property type="project" value="UniProtKB-KW"/>
</dbReference>
<keyword evidence="3" id="KW-1133">Transmembrane helix</keyword>
<comment type="caution">
    <text evidence="5">The sequence shown here is derived from an EMBL/GenBank/DDBJ whole genome shotgun (WGS) entry which is preliminary data.</text>
</comment>
<gene>
    <name evidence="5" type="ORF">E0Z10_g1392</name>
</gene>
<dbReference type="Pfam" id="PF00566">
    <property type="entry name" value="RabGAP-TBC"/>
    <property type="match status" value="1"/>
</dbReference>
<keyword evidence="6" id="KW-1185">Reference proteome</keyword>
<feature type="transmembrane region" description="Helical" evidence="3">
    <location>
        <begin position="319"/>
        <end position="337"/>
    </location>
</feature>
<name>A0A4Z0ZCV2_9PEZI</name>
<keyword evidence="3" id="KW-0812">Transmembrane</keyword>
<dbReference type="SUPFAM" id="SSF47923">
    <property type="entry name" value="Ypt/Rab-GAP domain of gyp1p"/>
    <property type="match status" value="2"/>
</dbReference>
<dbReference type="SMART" id="SM00164">
    <property type="entry name" value="TBC"/>
    <property type="match status" value="1"/>
</dbReference>
<dbReference type="PANTHER" id="PTHR20913:SF7">
    <property type="entry name" value="RE60063P"/>
    <property type="match status" value="1"/>
</dbReference>
<dbReference type="PANTHER" id="PTHR20913">
    <property type="entry name" value="TBC1 DOMAIN FAMILY MEMBER 20/GTPASE"/>
    <property type="match status" value="1"/>
</dbReference>
<protein>
    <recommendedName>
        <fullName evidence="4">Rab-GAP TBC domain-containing protein</fullName>
    </recommendedName>
</protein>
<dbReference type="Proteomes" id="UP000297716">
    <property type="component" value="Unassembled WGS sequence"/>
</dbReference>